<evidence type="ECO:0000256" key="4">
    <source>
        <dbReference type="ARBA" id="ARBA00022547"/>
    </source>
</evidence>
<keyword evidence="6 11" id="KW-0375">Hydrogen ion transport</keyword>
<evidence type="ECO:0000256" key="11">
    <source>
        <dbReference type="HAMAP-Rule" id="MF_01393"/>
    </source>
</evidence>
<dbReference type="InterPro" id="IPR000568">
    <property type="entry name" value="ATP_synth_F0_asu"/>
</dbReference>
<evidence type="ECO:0000256" key="10">
    <source>
        <dbReference type="ARBA" id="ARBA00023310"/>
    </source>
</evidence>
<dbReference type="PROSITE" id="PS00449">
    <property type="entry name" value="ATPASE_A"/>
    <property type="match status" value="1"/>
</dbReference>
<evidence type="ECO:0000256" key="6">
    <source>
        <dbReference type="ARBA" id="ARBA00022781"/>
    </source>
</evidence>
<protein>
    <recommendedName>
        <fullName evidence="11 12">ATP synthase subunit a</fullName>
    </recommendedName>
    <alternativeName>
        <fullName evidence="11">ATP synthase F0 sector subunit a</fullName>
    </alternativeName>
    <alternativeName>
        <fullName evidence="11">F-ATPase subunit 6</fullName>
    </alternativeName>
</protein>
<comment type="function">
    <text evidence="11 12">Key component of the proton channel; it plays a direct role in the translocation of protons across the membrane.</text>
</comment>
<dbReference type="InterPro" id="IPR035908">
    <property type="entry name" value="F0_ATP_A_sf"/>
</dbReference>
<sequence length="236" mass="25739">MQPIAFGPRVMFEIPILDGIPVTETVVNTWLIMLVLVVLAILGTRTLQLIPKGRQNVTEIVVEVLNNLTRQTMGDDKMGFAPYMGTLFLILLFMNLLGLLGLRPPTADLNTTLALAIMTFCMIHYFGARTKGLGTYLKGFTEPFVFLLPLNIMGELATPISLSFRLFGNIVGGLIVLALAYGGLTSLSSSLGLSAFPIMQGGIPVVLHLYFDVFAGVLQTFIFVMLTMVFVSLAME</sequence>
<dbReference type="Pfam" id="PF00119">
    <property type="entry name" value="ATP-synt_A"/>
    <property type="match status" value="1"/>
</dbReference>
<evidence type="ECO:0000313" key="13">
    <source>
        <dbReference type="EMBL" id="MEN1760832.1"/>
    </source>
</evidence>
<dbReference type="CDD" id="cd00310">
    <property type="entry name" value="ATP-synt_Fo_a_6"/>
    <property type="match status" value="1"/>
</dbReference>
<feature type="transmembrane region" description="Helical" evidence="11">
    <location>
        <begin position="109"/>
        <end position="128"/>
    </location>
</feature>
<keyword evidence="11" id="KW-1003">Cell membrane</keyword>
<dbReference type="SUPFAM" id="SSF81336">
    <property type="entry name" value="F1F0 ATP synthase subunit A"/>
    <property type="match status" value="1"/>
</dbReference>
<comment type="subcellular location">
    <subcellularLocation>
        <location evidence="11 12">Cell membrane</location>
        <topology evidence="11 12">Multi-pass membrane protein</topology>
    </subcellularLocation>
    <subcellularLocation>
        <location evidence="1">Membrane</location>
        <topology evidence="1">Multi-pass membrane protein</topology>
    </subcellularLocation>
</comment>
<evidence type="ECO:0000256" key="5">
    <source>
        <dbReference type="ARBA" id="ARBA00022692"/>
    </source>
</evidence>
<feature type="transmembrane region" description="Helical" evidence="11">
    <location>
        <begin position="217"/>
        <end position="235"/>
    </location>
</feature>
<keyword evidence="5 11" id="KW-0812">Transmembrane</keyword>
<keyword evidence="10 11" id="KW-0066">ATP synthesis</keyword>
<evidence type="ECO:0000256" key="12">
    <source>
        <dbReference type="RuleBase" id="RU000483"/>
    </source>
</evidence>
<dbReference type="PRINTS" id="PR00123">
    <property type="entry name" value="ATPASEA"/>
</dbReference>
<evidence type="ECO:0000256" key="8">
    <source>
        <dbReference type="ARBA" id="ARBA00023065"/>
    </source>
</evidence>
<dbReference type="HAMAP" id="MF_01393">
    <property type="entry name" value="ATP_synth_a_bact"/>
    <property type="match status" value="1"/>
</dbReference>
<dbReference type="PANTHER" id="PTHR42823">
    <property type="entry name" value="ATP SYNTHASE SUBUNIT A, CHLOROPLASTIC"/>
    <property type="match status" value="1"/>
</dbReference>
<dbReference type="RefSeq" id="WP_343186155.1">
    <property type="nucleotide sequence ID" value="NZ_JBCITM010000009.1"/>
</dbReference>
<gene>
    <name evidence="11 13" type="primary">atpB</name>
    <name evidence="13" type="ORF">AAIG11_10120</name>
</gene>
<reference evidence="13 14" key="1">
    <citation type="submission" date="2024-04" db="EMBL/GenBank/DDBJ databases">
        <title>Genome sequencing and metabolic network reconstruction of aminoacids and betaine degradation by Anoxynatronum sibiricum.</title>
        <authorList>
            <person name="Detkova E.N."/>
            <person name="Boltjanskaja Y.V."/>
            <person name="Mardanov A.V."/>
            <person name="Kevbrin V."/>
        </authorList>
    </citation>
    <scope>NUCLEOTIDE SEQUENCE [LARGE SCALE GENOMIC DNA]</scope>
    <source>
        <strain evidence="13 14">Z-7981</strain>
    </source>
</reference>
<comment type="caution">
    <text evidence="13">The sequence shown here is derived from an EMBL/GenBank/DDBJ whole genome shotgun (WGS) entry which is preliminary data.</text>
</comment>
<keyword evidence="9 11" id="KW-0472">Membrane</keyword>
<evidence type="ECO:0000256" key="1">
    <source>
        <dbReference type="ARBA" id="ARBA00004141"/>
    </source>
</evidence>
<feature type="transmembrane region" description="Helical" evidence="11">
    <location>
        <begin position="80"/>
        <end position="103"/>
    </location>
</feature>
<keyword evidence="8 11" id="KW-0406">Ion transport</keyword>
<dbReference type="Proteomes" id="UP001407405">
    <property type="component" value="Unassembled WGS sequence"/>
</dbReference>
<dbReference type="PANTHER" id="PTHR42823:SF3">
    <property type="entry name" value="ATP SYNTHASE SUBUNIT A, CHLOROPLASTIC"/>
    <property type="match status" value="1"/>
</dbReference>
<evidence type="ECO:0000256" key="7">
    <source>
        <dbReference type="ARBA" id="ARBA00022989"/>
    </source>
</evidence>
<keyword evidence="14" id="KW-1185">Reference proteome</keyword>
<dbReference type="InterPro" id="IPR023011">
    <property type="entry name" value="ATP_synth_F0_asu_AS"/>
</dbReference>
<feature type="transmembrane region" description="Helical" evidence="11">
    <location>
        <begin position="27"/>
        <end position="44"/>
    </location>
</feature>
<evidence type="ECO:0000256" key="2">
    <source>
        <dbReference type="ARBA" id="ARBA00006810"/>
    </source>
</evidence>
<organism evidence="13 14">
    <name type="scientific">Anoxynatronum sibiricum</name>
    <dbReference type="NCBI Taxonomy" id="210623"/>
    <lineage>
        <taxon>Bacteria</taxon>
        <taxon>Bacillati</taxon>
        <taxon>Bacillota</taxon>
        <taxon>Clostridia</taxon>
        <taxon>Eubacteriales</taxon>
        <taxon>Clostridiaceae</taxon>
        <taxon>Anoxynatronum</taxon>
    </lineage>
</organism>
<keyword evidence="3 11" id="KW-0813">Transport</keyword>
<evidence type="ECO:0000256" key="3">
    <source>
        <dbReference type="ARBA" id="ARBA00022448"/>
    </source>
</evidence>
<accession>A0ABU9VUK9</accession>
<evidence type="ECO:0000313" key="14">
    <source>
        <dbReference type="Proteomes" id="UP001407405"/>
    </source>
</evidence>
<dbReference type="InterPro" id="IPR045082">
    <property type="entry name" value="ATP_syn_F0_a_bact/chloroplast"/>
</dbReference>
<keyword evidence="4 11" id="KW-0138">CF(0)</keyword>
<proteinExistence type="inferred from homology"/>
<keyword evidence="7 11" id="KW-1133">Transmembrane helix</keyword>
<dbReference type="EMBL" id="JBCITM010000009">
    <property type="protein sequence ID" value="MEN1760832.1"/>
    <property type="molecule type" value="Genomic_DNA"/>
</dbReference>
<dbReference type="NCBIfam" id="TIGR01131">
    <property type="entry name" value="ATP_synt_6_or_A"/>
    <property type="match status" value="1"/>
</dbReference>
<feature type="transmembrane region" description="Helical" evidence="11">
    <location>
        <begin position="166"/>
        <end position="184"/>
    </location>
</feature>
<evidence type="ECO:0000256" key="9">
    <source>
        <dbReference type="ARBA" id="ARBA00023136"/>
    </source>
</evidence>
<dbReference type="Gene3D" id="1.20.120.220">
    <property type="entry name" value="ATP synthase, F0 complex, subunit A"/>
    <property type="match status" value="1"/>
</dbReference>
<name>A0ABU9VUK9_9CLOT</name>
<comment type="similarity">
    <text evidence="2 11 12">Belongs to the ATPase A chain family.</text>
</comment>